<comment type="caution">
    <text evidence="14">The sequence shown here is derived from an EMBL/GenBank/DDBJ whole genome shotgun (WGS) entry which is preliminary data.</text>
</comment>
<comment type="catalytic activity">
    <reaction evidence="9">
        <text>L-seryl-[protein] + ATP = O-phospho-L-seryl-[protein] + ADP + H(+)</text>
        <dbReference type="Rhea" id="RHEA:17989"/>
        <dbReference type="Rhea" id="RHEA-COMP:9863"/>
        <dbReference type="Rhea" id="RHEA-COMP:11604"/>
        <dbReference type="ChEBI" id="CHEBI:15378"/>
        <dbReference type="ChEBI" id="CHEBI:29999"/>
        <dbReference type="ChEBI" id="CHEBI:30616"/>
        <dbReference type="ChEBI" id="CHEBI:83421"/>
        <dbReference type="ChEBI" id="CHEBI:456216"/>
        <dbReference type="EC" id="2.7.11.1"/>
    </reaction>
</comment>
<dbReference type="InterPro" id="IPR011009">
    <property type="entry name" value="Kinase-like_dom_sf"/>
</dbReference>
<feature type="region of interest" description="Disordered" evidence="12">
    <location>
        <begin position="351"/>
        <end position="386"/>
    </location>
</feature>
<reference evidence="14 15" key="1">
    <citation type="journal article" date="2013" name="PLoS Genet.">
        <title>Genomic mechanisms accounting for the adaptation to parasitism in nematode-trapping fungi.</title>
        <authorList>
            <person name="Meerupati T."/>
            <person name="Andersson K.M."/>
            <person name="Friman E."/>
            <person name="Kumar D."/>
            <person name="Tunlid A."/>
            <person name="Ahren D."/>
        </authorList>
    </citation>
    <scope>NUCLEOTIDE SEQUENCE [LARGE SCALE GENOMIC DNA]</scope>
    <source>
        <strain evidence="14 15">CBS 200.50</strain>
    </source>
</reference>
<dbReference type="PANTHER" id="PTHR43671">
    <property type="entry name" value="SERINE/THREONINE-PROTEIN KINASE NEK"/>
    <property type="match status" value="1"/>
</dbReference>
<dbReference type="PROSITE" id="PS50011">
    <property type="entry name" value="PROTEIN_KINASE_DOM"/>
    <property type="match status" value="1"/>
</dbReference>
<dbReference type="SUPFAM" id="SSF48403">
    <property type="entry name" value="Ankyrin repeat"/>
    <property type="match status" value="1"/>
</dbReference>
<dbReference type="HOGENOM" id="CLU_399017_0_0_1"/>
<protein>
    <recommendedName>
        <fullName evidence="2">non-specific serine/threonine protein kinase</fullName>
        <ecNumber evidence="2">2.7.11.1</ecNumber>
    </recommendedName>
</protein>
<feature type="domain" description="Protein kinase" evidence="13">
    <location>
        <begin position="13"/>
        <end position="317"/>
    </location>
</feature>
<evidence type="ECO:0000313" key="15">
    <source>
        <dbReference type="Proteomes" id="UP000015100"/>
    </source>
</evidence>
<evidence type="ECO:0000259" key="13">
    <source>
        <dbReference type="PROSITE" id="PS50011"/>
    </source>
</evidence>
<dbReference type="Pfam" id="PF00069">
    <property type="entry name" value="Pkinase"/>
    <property type="match status" value="1"/>
</dbReference>
<keyword evidence="15" id="KW-1185">Reference proteome</keyword>
<dbReference type="AlphaFoldDB" id="S8C8C8"/>
<dbReference type="STRING" id="1284197.S8C8C8"/>
<evidence type="ECO:0000256" key="7">
    <source>
        <dbReference type="ARBA" id="ARBA00022840"/>
    </source>
</evidence>
<feature type="repeat" description="ANK" evidence="10">
    <location>
        <begin position="521"/>
        <end position="553"/>
    </location>
</feature>
<dbReference type="InterPro" id="IPR000719">
    <property type="entry name" value="Prot_kinase_dom"/>
</dbReference>
<evidence type="ECO:0000256" key="6">
    <source>
        <dbReference type="ARBA" id="ARBA00022777"/>
    </source>
</evidence>
<reference evidence="15" key="2">
    <citation type="submission" date="2013-04" db="EMBL/GenBank/DDBJ databases">
        <title>Genomic mechanisms accounting for the adaptation to parasitism in nematode-trapping fungi.</title>
        <authorList>
            <person name="Ahren D.G."/>
        </authorList>
    </citation>
    <scope>NUCLEOTIDE SEQUENCE [LARGE SCALE GENOMIC DNA]</scope>
    <source>
        <strain evidence="15">CBS 200.50</strain>
    </source>
</reference>
<keyword evidence="5 11" id="KW-0547">Nucleotide-binding</keyword>
<evidence type="ECO:0000256" key="1">
    <source>
        <dbReference type="ARBA" id="ARBA00010886"/>
    </source>
</evidence>
<evidence type="ECO:0000256" key="2">
    <source>
        <dbReference type="ARBA" id="ARBA00012513"/>
    </source>
</evidence>
<evidence type="ECO:0000256" key="11">
    <source>
        <dbReference type="PROSITE-ProRule" id="PRU10141"/>
    </source>
</evidence>
<dbReference type="OrthoDB" id="310217at2759"/>
<dbReference type="Gene3D" id="1.10.510.10">
    <property type="entry name" value="Transferase(Phosphotransferase) domain 1"/>
    <property type="match status" value="2"/>
</dbReference>
<dbReference type="PROSITE" id="PS00108">
    <property type="entry name" value="PROTEIN_KINASE_ST"/>
    <property type="match status" value="1"/>
</dbReference>
<dbReference type="PANTHER" id="PTHR43671:SF98">
    <property type="entry name" value="SERINE_THREONINE-PROTEIN KINASE NEK11"/>
    <property type="match status" value="1"/>
</dbReference>
<dbReference type="GO" id="GO:0005524">
    <property type="term" value="F:ATP binding"/>
    <property type="evidence" value="ECO:0007669"/>
    <property type="project" value="UniProtKB-UniRule"/>
</dbReference>
<dbReference type="InterPro" id="IPR017441">
    <property type="entry name" value="Protein_kinase_ATP_BS"/>
</dbReference>
<evidence type="ECO:0000256" key="10">
    <source>
        <dbReference type="PROSITE-ProRule" id="PRU00023"/>
    </source>
</evidence>
<evidence type="ECO:0000256" key="12">
    <source>
        <dbReference type="SAM" id="MobiDB-lite"/>
    </source>
</evidence>
<evidence type="ECO:0000256" key="3">
    <source>
        <dbReference type="ARBA" id="ARBA00022527"/>
    </source>
</evidence>
<evidence type="ECO:0000256" key="9">
    <source>
        <dbReference type="ARBA" id="ARBA00048679"/>
    </source>
</evidence>
<dbReference type="InterPro" id="IPR050660">
    <property type="entry name" value="NEK_Ser/Thr_kinase"/>
</dbReference>
<evidence type="ECO:0000313" key="14">
    <source>
        <dbReference type="EMBL" id="EPS43887.1"/>
    </source>
</evidence>
<keyword evidence="10" id="KW-0040">ANK repeat</keyword>
<comment type="similarity">
    <text evidence="1">Belongs to the protein kinase superfamily. NEK Ser/Thr protein kinase family. NIMA subfamily.</text>
</comment>
<gene>
    <name evidence="14" type="ORF">H072_2156</name>
</gene>
<proteinExistence type="inferred from homology"/>
<comment type="catalytic activity">
    <reaction evidence="8">
        <text>L-threonyl-[protein] + ATP = O-phospho-L-threonyl-[protein] + ADP + H(+)</text>
        <dbReference type="Rhea" id="RHEA:46608"/>
        <dbReference type="Rhea" id="RHEA-COMP:11060"/>
        <dbReference type="Rhea" id="RHEA-COMP:11605"/>
        <dbReference type="ChEBI" id="CHEBI:15378"/>
        <dbReference type="ChEBI" id="CHEBI:30013"/>
        <dbReference type="ChEBI" id="CHEBI:30616"/>
        <dbReference type="ChEBI" id="CHEBI:61977"/>
        <dbReference type="ChEBI" id="CHEBI:456216"/>
        <dbReference type="EC" id="2.7.11.1"/>
    </reaction>
</comment>
<dbReference type="PROSITE" id="PS50088">
    <property type="entry name" value="ANK_REPEAT"/>
    <property type="match status" value="1"/>
</dbReference>
<name>S8C8C8_DACHA</name>
<keyword evidence="6" id="KW-0418">Kinase</keyword>
<organism evidence="14 15">
    <name type="scientific">Dactylellina haptotyla (strain CBS 200.50)</name>
    <name type="common">Nematode-trapping fungus</name>
    <name type="synonym">Monacrosporium haptotylum</name>
    <dbReference type="NCBI Taxonomy" id="1284197"/>
    <lineage>
        <taxon>Eukaryota</taxon>
        <taxon>Fungi</taxon>
        <taxon>Dikarya</taxon>
        <taxon>Ascomycota</taxon>
        <taxon>Pezizomycotina</taxon>
        <taxon>Orbiliomycetes</taxon>
        <taxon>Orbiliales</taxon>
        <taxon>Orbiliaceae</taxon>
        <taxon>Dactylellina</taxon>
    </lineage>
</organism>
<evidence type="ECO:0000256" key="8">
    <source>
        <dbReference type="ARBA" id="ARBA00047899"/>
    </source>
</evidence>
<sequence>MTYRQLTGRDPEYEFIAALGQGGFGTVAKVRRVRDGKIMACKAIDCRPDPNIFMFATREIDTWSTFGSEKYIANFSKDVAWVDQTRTVKLYMDFYEGGDLQRVIDECRHEATLIHPFIATYWAMEIARGVKACHDHAIIHRDLKPSNVLLSIPYTYNDVLWAVSDGRELNAEQSKLGRDFLEWLANRPPWCHITDFGLGKFSHAARVSGQQTAASFVGVMGTPGFMAPETVGNNPNFSIKSDIYSLGCLLYALCCSDSPPRPSNLNSIPQIPEIYPQRLRDIIMRCMDIDPNRRPNSRDVSNEVSEAYVDIMDHQTFGQMKSKLRTVTPGNLGELSGLGGLMRNLQVTGNPTEQVNRASPSPVYPAISRRAPDPDPGLHQSQVNPDDLLREAVYTGDTRKMAGALMSRANPGILAFDEQGMNNDWSPRPLFTALGLRRAKAARSYFKSGYVTLVSLAIYLGHEDCLLDLLTAGARGSNVNNSSDCDMRTHAMFVAVDRHRLVAINILQEYGYDLNIKEKGSGIMPLCMAAGLGDAEMVDKLLKLGASPRISNARGYYPLHYACSSQVVSKFRGKEVDCVDLLITAAPDLINTPATNGDTPIIRAVARFSVHNSLDLVEKLISAGANPWQQNKAKYSAYTVRDHKSEIMAVKRFSTVRAALAKSEYSRTRLPRELLIPGSVRYPPRNNPPG</sequence>
<dbReference type="InterPro" id="IPR036770">
    <property type="entry name" value="Ankyrin_rpt-contain_sf"/>
</dbReference>
<evidence type="ECO:0000256" key="5">
    <source>
        <dbReference type="ARBA" id="ARBA00022741"/>
    </source>
</evidence>
<keyword evidence="7 11" id="KW-0067">ATP-binding</keyword>
<keyword evidence="3" id="KW-0723">Serine/threonine-protein kinase</keyword>
<evidence type="ECO:0000256" key="4">
    <source>
        <dbReference type="ARBA" id="ARBA00022679"/>
    </source>
</evidence>
<dbReference type="GO" id="GO:0004674">
    <property type="term" value="F:protein serine/threonine kinase activity"/>
    <property type="evidence" value="ECO:0007669"/>
    <property type="project" value="UniProtKB-KW"/>
</dbReference>
<dbReference type="SUPFAM" id="SSF56112">
    <property type="entry name" value="Protein kinase-like (PK-like)"/>
    <property type="match status" value="1"/>
</dbReference>
<accession>S8C8C8</accession>
<dbReference type="SMART" id="SM00220">
    <property type="entry name" value="S_TKc"/>
    <property type="match status" value="1"/>
</dbReference>
<dbReference type="Pfam" id="PF12796">
    <property type="entry name" value="Ank_2"/>
    <property type="match status" value="1"/>
</dbReference>
<keyword evidence="4" id="KW-0808">Transferase</keyword>
<dbReference type="InterPro" id="IPR002110">
    <property type="entry name" value="Ankyrin_rpt"/>
</dbReference>
<feature type="binding site" evidence="11">
    <location>
        <position position="42"/>
    </location>
    <ligand>
        <name>ATP</name>
        <dbReference type="ChEBI" id="CHEBI:30616"/>
    </ligand>
</feature>
<dbReference type="eggNOG" id="KOG1826">
    <property type="taxonomic scope" value="Eukaryota"/>
</dbReference>
<dbReference type="Proteomes" id="UP000015100">
    <property type="component" value="Unassembled WGS sequence"/>
</dbReference>
<dbReference type="PROSITE" id="PS00107">
    <property type="entry name" value="PROTEIN_KINASE_ATP"/>
    <property type="match status" value="1"/>
</dbReference>
<dbReference type="EC" id="2.7.11.1" evidence="2"/>
<dbReference type="Gene3D" id="1.25.40.20">
    <property type="entry name" value="Ankyrin repeat-containing domain"/>
    <property type="match status" value="1"/>
</dbReference>
<dbReference type="EMBL" id="AQGS01000063">
    <property type="protein sequence ID" value="EPS43887.1"/>
    <property type="molecule type" value="Genomic_DNA"/>
</dbReference>
<dbReference type="SMART" id="SM00248">
    <property type="entry name" value="ANK"/>
    <property type="match status" value="5"/>
</dbReference>
<dbReference type="InterPro" id="IPR008271">
    <property type="entry name" value="Ser/Thr_kinase_AS"/>
</dbReference>